<keyword evidence="1" id="KW-1133">Transmembrane helix</keyword>
<evidence type="ECO:0000313" key="2">
    <source>
        <dbReference type="EnsemblMetazoa" id="G9758.1:cds"/>
    </source>
</evidence>
<organism evidence="2 3">
    <name type="scientific">Magallana gigas</name>
    <name type="common">Pacific oyster</name>
    <name type="synonym">Crassostrea gigas</name>
    <dbReference type="NCBI Taxonomy" id="29159"/>
    <lineage>
        <taxon>Eukaryota</taxon>
        <taxon>Metazoa</taxon>
        <taxon>Spiralia</taxon>
        <taxon>Lophotrochozoa</taxon>
        <taxon>Mollusca</taxon>
        <taxon>Bivalvia</taxon>
        <taxon>Autobranchia</taxon>
        <taxon>Pteriomorphia</taxon>
        <taxon>Ostreida</taxon>
        <taxon>Ostreoidea</taxon>
        <taxon>Ostreidae</taxon>
        <taxon>Magallana</taxon>
    </lineage>
</organism>
<accession>A0A8W8P740</accession>
<keyword evidence="1" id="KW-0812">Transmembrane</keyword>
<keyword evidence="3" id="KW-1185">Reference proteome</keyword>
<dbReference type="AlphaFoldDB" id="A0A8W8P740"/>
<dbReference type="Proteomes" id="UP000005408">
    <property type="component" value="Unassembled WGS sequence"/>
</dbReference>
<sequence length="397" mass="45439">MRFLITFDLHLVDYQWKHQCCLILPFRQTVPCCYRITKSFSDVINNAKYRVQLNIAKQEQNVMSELQIKNITIEDVGSFTCELKGGNIIKQRQSIFILIDDSNGTMYVNLAGYDVPNVYTLGNNTSQTPFNKTYTEFDANDVTTVEIMETNRTNITVVMENITDYDITDITDIPSVEMISSSMPAETTNYGQTTIINVKNTTLPGELKVRSGQDSTGIIIGIIGGVSAFIIIVVIISILTTKRHRKRRLHISGPNNERPRIRVSLDSYDSVDTNEYTNHPMENIKNTRENTDIDCFIEENYQEFIANGQEFEFGISTGATDGNDNRHTENQTAGSPYNRIVRKSFKNREKFLSMNPFSKDYDSISAKSVKTDDTEARNDRRKHNYEKCHIKVLEEYK</sequence>
<feature type="transmembrane region" description="Helical" evidence="1">
    <location>
        <begin position="218"/>
        <end position="239"/>
    </location>
</feature>
<dbReference type="EnsemblMetazoa" id="G9758.1">
    <property type="protein sequence ID" value="G9758.1:cds"/>
    <property type="gene ID" value="G9758"/>
</dbReference>
<evidence type="ECO:0000256" key="1">
    <source>
        <dbReference type="SAM" id="Phobius"/>
    </source>
</evidence>
<keyword evidence="1" id="KW-0472">Membrane</keyword>
<proteinExistence type="predicted"/>
<evidence type="ECO:0000313" key="3">
    <source>
        <dbReference type="Proteomes" id="UP000005408"/>
    </source>
</evidence>
<protein>
    <submittedName>
        <fullName evidence="2">Uncharacterized protein</fullName>
    </submittedName>
</protein>
<reference evidence="2" key="1">
    <citation type="submission" date="2022-08" db="UniProtKB">
        <authorList>
            <consortium name="EnsemblMetazoa"/>
        </authorList>
    </citation>
    <scope>IDENTIFICATION</scope>
    <source>
        <strain evidence="2">05x7-T-G4-1.051#20</strain>
    </source>
</reference>
<name>A0A8W8P740_MAGGI</name>